<keyword evidence="4" id="KW-1185">Reference proteome</keyword>
<feature type="domain" description="BTB" evidence="2">
    <location>
        <begin position="35"/>
        <end position="107"/>
    </location>
</feature>
<reference evidence="3 4" key="1">
    <citation type="journal article" date="2012" name="Proc. Natl. Acad. Sci. U.S.A.">
        <title>Comparative genomics of Ceriporiopsis subvermispora and Phanerochaete chrysosporium provide insight into selective ligninolysis.</title>
        <authorList>
            <person name="Fernandez-Fueyo E."/>
            <person name="Ruiz-Duenas F.J."/>
            <person name="Ferreira P."/>
            <person name="Floudas D."/>
            <person name="Hibbett D.S."/>
            <person name="Canessa P."/>
            <person name="Larrondo L.F."/>
            <person name="James T.Y."/>
            <person name="Seelenfreund D."/>
            <person name="Lobos S."/>
            <person name="Polanco R."/>
            <person name="Tello M."/>
            <person name="Honda Y."/>
            <person name="Watanabe T."/>
            <person name="Watanabe T."/>
            <person name="Ryu J.S."/>
            <person name="Kubicek C.P."/>
            <person name="Schmoll M."/>
            <person name="Gaskell J."/>
            <person name="Hammel K.E."/>
            <person name="St John F.J."/>
            <person name="Vanden Wymelenberg A."/>
            <person name="Sabat G."/>
            <person name="Splinter BonDurant S."/>
            <person name="Syed K."/>
            <person name="Yadav J.S."/>
            <person name="Doddapaneni H."/>
            <person name="Subramanian V."/>
            <person name="Lavin J.L."/>
            <person name="Oguiza J.A."/>
            <person name="Perez G."/>
            <person name="Pisabarro A.G."/>
            <person name="Ramirez L."/>
            <person name="Santoyo F."/>
            <person name="Master E."/>
            <person name="Coutinho P.M."/>
            <person name="Henrissat B."/>
            <person name="Lombard V."/>
            <person name="Magnuson J.K."/>
            <person name="Kuees U."/>
            <person name="Hori C."/>
            <person name="Igarashi K."/>
            <person name="Samejima M."/>
            <person name="Held B.W."/>
            <person name="Barry K.W."/>
            <person name="LaButti K.M."/>
            <person name="Lapidus A."/>
            <person name="Lindquist E.A."/>
            <person name="Lucas S.M."/>
            <person name="Riley R."/>
            <person name="Salamov A.A."/>
            <person name="Hoffmeister D."/>
            <person name="Schwenk D."/>
            <person name="Hadar Y."/>
            <person name="Yarden O."/>
            <person name="de Vries R.P."/>
            <person name="Wiebenga A."/>
            <person name="Stenlid J."/>
            <person name="Eastwood D."/>
            <person name="Grigoriev I.V."/>
            <person name="Berka R.M."/>
            <person name="Blanchette R.A."/>
            <person name="Kersten P."/>
            <person name="Martinez A.T."/>
            <person name="Vicuna R."/>
            <person name="Cullen D."/>
        </authorList>
    </citation>
    <scope>NUCLEOTIDE SEQUENCE [LARGE SCALE GENOMIC DNA]</scope>
    <source>
        <strain evidence="3 4">B</strain>
    </source>
</reference>
<dbReference type="InterPro" id="IPR011333">
    <property type="entry name" value="SKP1/BTB/POZ_sf"/>
</dbReference>
<evidence type="ECO:0000256" key="1">
    <source>
        <dbReference type="SAM" id="MobiDB-lite"/>
    </source>
</evidence>
<proteinExistence type="predicted"/>
<dbReference type="HOGENOM" id="CLU_033082_3_0_1"/>
<dbReference type="InterPro" id="IPR000210">
    <property type="entry name" value="BTB/POZ_dom"/>
</dbReference>
<dbReference type="EMBL" id="KB445803">
    <property type="protein sequence ID" value="EMD34211.1"/>
    <property type="molecule type" value="Genomic_DNA"/>
</dbReference>
<dbReference type="CDD" id="cd18186">
    <property type="entry name" value="BTB_POZ_ZBTB_KLHL-like"/>
    <property type="match status" value="1"/>
</dbReference>
<dbReference type="Pfam" id="PF00651">
    <property type="entry name" value="BTB"/>
    <property type="match status" value="1"/>
</dbReference>
<dbReference type="AlphaFoldDB" id="M2R5M4"/>
<dbReference type="Proteomes" id="UP000016930">
    <property type="component" value="Unassembled WGS sequence"/>
</dbReference>
<dbReference type="Gene3D" id="3.30.710.10">
    <property type="entry name" value="Potassium Channel Kv1.1, Chain A"/>
    <property type="match status" value="1"/>
</dbReference>
<protein>
    <recommendedName>
        <fullName evidence="2">BTB domain-containing protein</fullName>
    </recommendedName>
</protein>
<dbReference type="PROSITE" id="PS50097">
    <property type="entry name" value="BTB"/>
    <property type="match status" value="1"/>
</dbReference>
<dbReference type="OrthoDB" id="3036049at2759"/>
<feature type="region of interest" description="Disordered" evidence="1">
    <location>
        <begin position="1"/>
        <end position="20"/>
    </location>
</feature>
<organism evidence="3 4">
    <name type="scientific">Ceriporiopsis subvermispora (strain B)</name>
    <name type="common">White-rot fungus</name>
    <name type="synonym">Gelatoporia subvermispora</name>
    <dbReference type="NCBI Taxonomy" id="914234"/>
    <lineage>
        <taxon>Eukaryota</taxon>
        <taxon>Fungi</taxon>
        <taxon>Dikarya</taxon>
        <taxon>Basidiomycota</taxon>
        <taxon>Agaricomycotina</taxon>
        <taxon>Agaricomycetes</taxon>
        <taxon>Polyporales</taxon>
        <taxon>Gelatoporiaceae</taxon>
        <taxon>Gelatoporia</taxon>
    </lineage>
</organism>
<evidence type="ECO:0000313" key="3">
    <source>
        <dbReference type="EMBL" id="EMD34211.1"/>
    </source>
</evidence>
<feature type="compositionally biased region" description="Polar residues" evidence="1">
    <location>
        <begin position="8"/>
        <end position="17"/>
    </location>
</feature>
<name>M2R5M4_CERS8</name>
<sequence length="333" mass="36855">MAALEATEPTTFPTTLAGTGDDNVEKDTRVWFDDGNVILAASGVGFRVHRGVLSAASGVFADMFSMRLTRGEDDEIGDCPVVPMYDSADDLRHLLQILYFGRKYFRPDTCADFAAVASTIRMAHKYQVQDALDDALTRLKTYYTTSLHEWQRVCADGSPALQRPSAAEAIVAVSLARLTDTLSILPAALYACCQVDTGALLRGARLPDGTLVLLEPEDVARCVDARVRIVCASGRIGAQALWLDRRAQTCRTEVCPRARLYARSKILYITPGKECDIFRPRGDVITEMLGEQTEVCAACREQMAQNHEREIAKCWMELPEIMALEVPDWPRSE</sequence>
<gene>
    <name evidence="3" type="ORF">CERSUDRAFT_97471</name>
</gene>
<dbReference type="SMART" id="SM00225">
    <property type="entry name" value="BTB"/>
    <property type="match status" value="1"/>
</dbReference>
<evidence type="ECO:0000259" key="2">
    <source>
        <dbReference type="PROSITE" id="PS50097"/>
    </source>
</evidence>
<accession>M2R5M4</accession>
<dbReference type="SUPFAM" id="SSF54695">
    <property type="entry name" value="POZ domain"/>
    <property type="match status" value="1"/>
</dbReference>
<evidence type="ECO:0000313" key="4">
    <source>
        <dbReference type="Proteomes" id="UP000016930"/>
    </source>
</evidence>